<dbReference type="RefSeq" id="WP_175423458.1">
    <property type="nucleotide sequence ID" value="NZ_CP040709.1"/>
</dbReference>
<dbReference type="Pfam" id="PF10006">
    <property type="entry name" value="DUF2249"/>
    <property type="match status" value="1"/>
</dbReference>
<evidence type="ECO:0000313" key="2">
    <source>
        <dbReference type="EMBL" id="MBB5205020.1"/>
    </source>
</evidence>
<sequence length="103" mass="11118">MDPHACLDLRSAPARERHRPVFTAFDGLKLGATMELTDARDLRSLRALLDAARPGAFDWSVMEDGPSTWSVRVAKTKGFNMDGCAGCSCNCGGARLAAQCEML</sequence>
<evidence type="ECO:0000313" key="3">
    <source>
        <dbReference type="Proteomes" id="UP000554837"/>
    </source>
</evidence>
<proteinExistence type="predicted"/>
<feature type="domain" description="DUF2249" evidence="1">
    <location>
        <begin position="7"/>
        <end position="75"/>
    </location>
</feature>
<gene>
    <name evidence="2" type="ORF">HNQ51_002339</name>
</gene>
<evidence type="ECO:0000259" key="1">
    <source>
        <dbReference type="Pfam" id="PF10006"/>
    </source>
</evidence>
<protein>
    <submittedName>
        <fullName evidence="2">Uncharacterized protein (DUF2249 family)</fullName>
    </submittedName>
</protein>
<dbReference type="Proteomes" id="UP000554837">
    <property type="component" value="Unassembled WGS sequence"/>
</dbReference>
<accession>A0A840S9D7</accession>
<dbReference type="AlphaFoldDB" id="A0A840S9D7"/>
<dbReference type="InterPro" id="IPR018720">
    <property type="entry name" value="DUF2249"/>
</dbReference>
<keyword evidence="3" id="KW-1185">Reference proteome</keyword>
<dbReference type="EMBL" id="JACHHO010000003">
    <property type="protein sequence ID" value="MBB5205020.1"/>
    <property type="molecule type" value="Genomic_DNA"/>
</dbReference>
<comment type="caution">
    <text evidence="2">The sequence shown here is derived from an EMBL/GenBank/DDBJ whole genome shotgun (WGS) entry which is preliminary data.</text>
</comment>
<organism evidence="2 3">
    <name type="scientific">Inhella inkyongensis</name>
    <dbReference type="NCBI Taxonomy" id="392593"/>
    <lineage>
        <taxon>Bacteria</taxon>
        <taxon>Pseudomonadati</taxon>
        <taxon>Pseudomonadota</taxon>
        <taxon>Betaproteobacteria</taxon>
        <taxon>Burkholderiales</taxon>
        <taxon>Sphaerotilaceae</taxon>
        <taxon>Inhella</taxon>
    </lineage>
</organism>
<name>A0A840S9D7_9BURK</name>
<reference evidence="2 3" key="1">
    <citation type="submission" date="2020-08" db="EMBL/GenBank/DDBJ databases">
        <title>Genomic Encyclopedia of Type Strains, Phase IV (KMG-IV): sequencing the most valuable type-strain genomes for metagenomic binning, comparative biology and taxonomic classification.</title>
        <authorList>
            <person name="Goeker M."/>
        </authorList>
    </citation>
    <scope>NUCLEOTIDE SEQUENCE [LARGE SCALE GENOMIC DNA]</scope>
    <source>
        <strain evidence="2 3">DSM 23958</strain>
    </source>
</reference>